<proteinExistence type="inferred from homology"/>
<dbReference type="GO" id="GO:0004177">
    <property type="term" value="F:aminopeptidase activity"/>
    <property type="evidence" value="ECO:0007669"/>
    <property type="project" value="UniProtKB-UniRule"/>
</dbReference>
<comment type="similarity">
    <text evidence="1 6">Belongs to the peptidase M42 family.</text>
</comment>
<organism evidence="10 11">
    <name type="scientific">Akkermansia glycaniphila</name>
    <dbReference type="NCBI Taxonomy" id="1679444"/>
    <lineage>
        <taxon>Bacteria</taxon>
        <taxon>Pseudomonadati</taxon>
        <taxon>Verrucomicrobiota</taxon>
        <taxon>Verrucomicrobiia</taxon>
        <taxon>Verrucomicrobiales</taxon>
        <taxon>Akkermansiaceae</taxon>
        <taxon>Akkermansia</taxon>
    </lineage>
</organism>
<comment type="cofactor">
    <cofactor evidence="8">
        <name>a divalent metal cation</name>
        <dbReference type="ChEBI" id="CHEBI:60240"/>
    </cofactor>
    <text evidence="8">Binds 2 divalent metal cations per subunit.</text>
</comment>
<name>A0A1H6L052_9BACT</name>
<feature type="binding site" evidence="8">
    <location>
        <position position="68"/>
    </location>
    <ligand>
        <name>Zn(2+)</name>
        <dbReference type="ChEBI" id="CHEBI:29105"/>
        <label>1</label>
    </ligand>
</feature>
<keyword evidence="4 8" id="KW-0479">Metal-binding</keyword>
<dbReference type="STRING" id="1679444.PYTT_0740"/>
<dbReference type="GO" id="GO:0006508">
    <property type="term" value="P:proteolysis"/>
    <property type="evidence" value="ECO:0007669"/>
    <property type="project" value="UniProtKB-KW"/>
</dbReference>
<feature type="binding site" evidence="8">
    <location>
        <position position="234"/>
    </location>
    <ligand>
        <name>Zn(2+)</name>
        <dbReference type="ChEBI" id="CHEBI:29105"/>
        <label>1</label>
    </ligand>
</feature>
<feature type="binding site" evidence="8">
    <location>
        <position position="177"/>
    </location>
    <ligand>
        <name>Zn(2+)</name>
        <dbReference type="ChEBI" id="CHEBI:29105"/>
        <label>2</label>
    </ligand>
</feature>
<evidence type="ECO:0000313" key="11">
    <source>
        <dbReference type="Proteomes" id="UP000176204"/>
    </source>
</evidence>
<dbReference type="PANTHER" id="PTHR32481">
    <property type="entry name" value="AMINOPEPTIDASE"/>
    <property type="match status" value="1"/>
</dbReference>
<accession>A0A1H6L052</accession>
<sequence>MLTGTMNTELLRKVCQTPGAPGFENAIREFIIKEITPLVDSISVDNIGNVIAVKKGKDSSKSIMAAAHMDEIGFIVRHIDDKGFLRILPLGGFDPKTLTAQRVIVHGTKDLLGCMGAKPIHVMTPAERAKMPEVTDFFVDLGLPKEEVEKYVSVGDAITRERELTEMGDCINVKSLDNRAGCYILIETLRALKAAKTLPAYDLYAVFSVQEEVGCRGAQVGALQIQPDFAFALDVTIAYDTPGAGSHEMCTELGKGTAIKIYDSSLIADRRMVAFMKAVSEAENIPSQLELLAAGGTDAGSMQRFTAGGAIAGAISVPVRNVHQVIEMAHKIDLQASVDLLTACVSNLQQWDWNWGAENKPLSKKASSKKADKKPAKKGKK</sequence>
<dbReference type="Gene3D" id="2.40.30.40">
    <property type="entry name" value="Peptidase M42, domain 2"/>
    <property type="match status" value="1"/>
</dbReference>
<protein>
    <submittedName>
        <fullName evidence="10">M42 glutamyl aminopeptidase</fullName>
    </submittedName>
</protein>
<dbReference type="GO" id="GO:0046872">
    <property type="term" value="F:metal ion binding"/>
    <property type="evidence" value="ECO:0007669"/>
    <property type="project" value="UniProtKB-UniRule"/>
</dbReference>
<dbReference type="Gene3D" id="3.40.630.10">
    <property type="entry name" value="Zn peptidases"/>
    <property type="match status" value="1"/>
</dbReference>
<dbReference type="CDD" id="cd05656">
    <property type="entry name" value="M42_Frv"/>
    <property type="match status" value="1"/>
</dbReference>
<evidence type="ECO:0000256" key="7">
    <source>
        <dbReference type="PIRSR" id="PIRSR001123-1"/>
    </source>
</evidence>
<evidence type="ECO:0000256" key="4">
    <source>
        <dbReference type="ARBA" id="ARBA00022723"/>
    </source>
</evidence>
<dbReference type="AlphaFoldDB" id="A0A1H6L052"/>
<evidence type="ECO:0000256" key="1">
    <source>
        <dbReference type="ARBA" id="ARBA00006272"/>
    </source>
</evidence>
<dbReference type="InterPro" id="IPR023367">
    <property type="entry name" value="Peptidase_M42_dom2"/>
</dbReference>
<evidence type="ECO:0000256" key="2">
    <source>
        <dbReference type="ARBA" id="ARBA00022438"/>
    </source>
</evidence>
<keyword evidence="11" id="KW-1185">Reference proteome</keyword>
<keyword evidence="2 10" id="KW-0031">Aminopeptidase</keyword>
<feature type="binding site" evidence="8">
    <location>
        <position position="212"/>
    </location>
    <ligand>
        <name>Zn(2+)</name>
        <dbReference type="ChEBI" id="CHEBI:29105"/>
        <label>2</label>
    </ligand>
</feature>
<dbReference type="InterPro" id="IPR051464">
    <property type="entry name" value="Peptidase_M42_aminopept"/>
</dbReference>
<feature type="active site" description="Proton acceptor" evidence="7">
    <location>
        <position position="211"/>
    </location>
</feature>
<dbReference type="InterPro" id="IPR008007">
    <property type="entry name" value="Peptidase_M42"/>
</dbReference>
<dbReference type="SUPFAM" id="SSF53187">
    <property type="entry name" value="Zn-dependent exopeptidases"/>
    <property type="match status" value="1"/>
</dbReference>
<evidence type="ECO:0000256" key="5">
    <source>
        <dbReference type="ARBA" id="ARBA00022801"/>
    </source>
</evidence>
<feature type="binding site" evidence="8">
    <location>
        <position position="323"/>
    </location>
    <ligand>
        <name>Zn(2+)</name>
        <dbReference type="ChEBI" id="CHEBI:29105"/>
        <label>2</label>
    </ligand>
</feature>
<dbReference type="Proteomes" id="UP000176204">
    <property type="component" value="Chromosome I"/>
</dbReference>
<evidence type="ECO:0000256" key="8">
    <source>
        <dbReference type="PIRSR" id="PIRSR001123-2"/>
    </source>
</evidence>
<dbReference type="SUPFAM" id="SSF101821">
    <property type="entry name" value="Aminopeptidase/glucanase lid domain"/>
    <property type="match status" value="1"/>
</dbReference>
<dbReference type="KEGG" id="agl:PYTT_0740"/>
<reference evidence="11" key="1">
    <citation type="submission" date="2016-09" db="EMBL/GenBank/DDBJ databases">
        <authorList>
            <person name="Koehorst J."/>
        </authorList>
    </citation>
    <scope>NUCLEOTIDE SEQUENCE [LARGE SCALE GENOMIC DNA]</scope>
</reference>
<evidence type="ECO:0000256" key="3">
    <source>
        <dbReference type="ARBA" id="ARBA00022670"/>
    </source>
</evidence>
<dbReference type="EMBL" id="LT629973">
    <property type="protein sequence ID" value="SEH78721.1"/>
    <property type="molecule type" value="Genomic_DNA"/>
</dbReference>
<keyword evidence="3" id="KW-0645">Protease</keyword>
<evidence type="ECO:0000313" key="10">
    <source>
        <dbReference type="EMBL" id="SEH78721.1"/>
    </source>
</evidence>
<feature type="binding site" evidence="8">
    <location>
        <position position="177"/>
    </location>
    <ligand>
        <name>Zn(2+)</name>
        <dbReference type="ChEBI" id="CHEBI:29105"/>
        <label>1</label>
    </ligand>
</feature>
<dbReference type="Pfam" id="PF05343">
    <property type="entry name" value="Peptidase_M42"/>
    <property type="match status" value="1"/>
</dbReference>
<feature type="region of interest" description="Disordered" evidence="9">
    <location>
        <begin position="359"/>
        <end position="381"/>
    </location>
</feature>
<gene>
    <name evidence="10" type="ORF">PYTT_0740</name>
</gene>
<evidence type="ECO:0000256" key="6">
    <source>
        <dbReference type="PIRNR" id="PIRNR001123"/>
    </source>
</evidence>
<evidence type="ECO:0000256" key="9">
    <source>
        <dbReference type="SAM" id="MobiDB-lite"/>
    </source>
</evidence>
<keyword evidence="5" id="KW-0378">Hydrolase</keyword>
<dbReference type="PIRSF" id="PIRSF001123">
    <property type="entry name" value="PepA_GA"/>
    <property type="match status" value="1"/>
</dbReference>
<dbReference type="PANTHER" id="PTHR32481:SF0">
    <property type="entry name" value="AMINOPEPTIDASE YPDE-RELATED"/>
    <property type="match status" value="1"/>
</dbReference>